<dbReference type="PANTHER" id="PTHR33734:SF22">
    <property type="entry name" value="MEMBRANE-BOUND LYTIC MUREIN TRANSGLYCOSYLASE D"/>
    <property type="match status" value="1"/>
</dbReference>
<feature type="domain" description="LysM" evidence="2">
    <location>
        <begin position="184"/>
        <end position="228"/>
    </location>
</feature>
<dbReference type="RefSeq" id="WP_129462034.1">
    <property type="nucleotide sequence ID" value="NZ_SBKN01000007.1"/>
</dbReference>
<accession>A0A4Q1K7T0</accession>
<protein>
    <submittedName>
        <fullName evidence="3">LysM peptidoglycan-binding domain-containing protein</fullName>
    </submittedName>
</protein>
<dbReference type="SMART" id="SM00257">
    <property type="entry name" value="LysM"/>
    <property type="match status" value="5"/>
</dbReference>
<sequence>MNPNFSSQQKLLITLLLASQLTWSQQQANTHVVTEGETLSKVALKYKVTPYDIIKLNPNAVNGVKPNDVLVLPKSLVIVPNSAAPESNSSKNILSENKSTSVEVSKPTVKIQESGPRVHLVQPGETKWGLSKSYGVTVAELEVQNPQIKNGLQAGHRLKITGSTTGYIQDLSAVQQKVSTVPSQEYTVVKGETLFGLSRRYGISLSELMAMNTGRINGVLKTGQVLRVPANGNVSSTALASQENKFASENSNDLRFHDVVAGETKFGLSKRYGVTIAELESENPQIVKMLQVGQRLKLPKNALDNPIVEKTPDAKAAVANDSKLLPSETKPVAEVKVTQPAVSEEVKTESKESASVTAVSPVKENKEEVVETKARINSDDLVNYTIQPKETLFGLSKRANMKIMEFLELNPKLSKGVQIGMVIKMPKDAQPAPEIVAPAVVENKEPLATTKGEPAAPKSDVPVASTEKTDASVVKKDNTEVVKTPTPVKSDVIVPNTLATPTLENAPVVVFKDLVKTADLTEVKRFAFMVSFKEEDWNRVQQTFPDIQISEESSRLELIYHMGAKRAIDSLNSLGLNISTKMIYAKGDKKSFDLKRLTADREWKGMDAAFLSGHCSIEKTAFLPIPLVTEVEVEGLKSKKLVALKPEMQIRDEVLDVLLPLNANVIVVSSFSDEAKKQQILKKFPQAQFALVSDRNGLDTENLKSLLNKAKLNVIILETSKNSMIISSTNTLLNAVTDYNIQVALLEPKLIDYYKNISPLRMNILRTVYPTYSGLVKDQLYESFVANYRHTYKEDPDTVYMQGFDVVFDTALRMVQESGLSHSIQNDKTKQALLQFEYRPHGLDNYENVKYFILQREINGEIKVLKQ</sequence>
<dbReference type="Gene3D" id="3.10.350.10">
    <property type="entry name" value="LysM domain"/>
    <property type="match status" value="5"/>
</dbReference>
<dbReference type="Proteomes" id="UP000289857">
    <property type="component" value="Unassembled WGS sequence"/>
</dbReference>
<feature type="domain" description="LysM" evidence="2">
    <location>
        <begin position="117"/>
        <end position="160"/>
    </location>
</feature>
<evidence type="ECO:0000313" key="3">
    <source>
        <dbReference type="EMBL" id="RXR21574.1"/>
    </source>
</evidence>
<evidence type="ECO:0000313" key="4">
    <source>
        <dbReference type="Proteomes" id="UP000289857"/>
    </source>
</evidence>
<feature type="domain" description="LysM" evidence="2">
    <location>
        <begin position="382"/>
        <end position="425"/>
    </location>
</feature>
<reference evidence="4" key="1">
    <citation type="submission" date="2019-01" db="EMBL/GenBank/DDBJ databases">
        <title>Cytophagaceae bacterium strain CAR-16.</title>
        <authorList>
            <person name="Chen W.-M."/>
        </authorList>
    </citation>
    <scope>NUCLEOTIDE SEQUENCE [LARGE SCALE GENOMIC DNA]</scope>
    <source>
        <strain evidence="4">WWJ-16</strain>
    </source>
</reference>
<dbReference type="InterPro" id="IPR036779">
    <property type="entry name" value="LysM_dom_sf"/>
</dbReference>
<comment type="caution">
    <text evidence="3">The sequence shown here is derived from an EMBL/GenBank/DDBJ whole genome shotgun (WGS) entry which is preliminary data.</text>
</comment>
<organism evidence="3 4">
    <name type="scientific">Flavobacterium stagni</name>
    <dbReference type="NCBI Taxonomy" id="2506421"/>
    <lineage>
        <taxon>Bacteria</taxon>
        <taxon>Pseudomonadati</taxon>
        <taxon>Bacteroidota</taxon>
        <taxon>Flavobacteriia</taxon>
        <taxon>Flavobacteriales</taxon>
        <taxon>Flavobacteriaceae</taxon>
        <taxon>Flavobacterium</taxon>
    </lineage>
</organism>
<dbReference type="PROSITE" id="PS51782">
    <property type="entry name" value="LYSM"/>
    <property type="match status" value="5"/>
</dbReference>
<dbReference type="InterPro" id="IPR018392">
    <property type="entry name" value="LysM"/>
</dbReference>
<dbReference type="SUPFAM" id="SSF54106">
    <property type="entry name" value="LysM domain"/>
    <property type="match status" value="4"/>
</dbReference>
<feature type="region of interest" description="Disordered" evidence="1">
    <location>
        <begin position="446"/>
        <end position="472"/>
    </location>
</feature>
<keyword evidence="4" id="KW-1185">Reference proteome</keyword>
<dbReference type="PANTHER" id="PTHR33734">
    <property type="entry name" value="LYSM DOMAIN-CONTAINING GPI-ANCHORED PROTEIN 2"/>
    <property type="match status" value="1"/>
</dbReference>
<dbReference type="CDD" id="cd00118">
    <property type="entry name" value="LysM"/>
    <property type="match status" value="5"/>
</dbReference>
<gene>
    <name evidence="3" type="ORF">EQG61_11210</name>
</gene>
<feature type="domain" description="LysM" evidence="2">
    <location>
        <begin position="29"/>
        <end position="78"/>
    </location>
</feature>
<dbReference type="EMBL" id="SBKN01000007">
    <property type="protein sequence ID" value="RXR21574.1"/>
    <property type="molecule type" value="Genomic_DNA"/>
</dbReference>
<dbReference type="AlphaFoldDB" id="A0A4Q1K7T0"/>
<proteinExistence type="predicted"/>
<dbReference type="GO" id="GO:0008932">
    <property type="term" value="F:lytic endotransglycosylase activity"/>
    <property type="evidence" value="ECO:0007669"/>
    <property type="project" value="TreeGrafter"/>
</dbReference>
<dbReference type="OrthoDB" id="2149800at2"/>
<feature type="domain" description="LysM" evidence="2">
    <location>
        <begin position="255"/>
        <end position="298"/>
    </location>
</feature>
<evidence type="ECO:0000256" key="1">
    <source>
        <dbReference type="SAM" id="MobiDB-lite"/>
    </source>
</evidence>
<evidence type="ECO:0000259" key="2">
    <source>
        <dbReference type="PROSITE" id="PS51782"/>
    </source>
</evidence>
<name>A0A4Q1K7T0_9FLAO</name>
<dbReference type="Pfam" id="PF01476">
    <property type="entry name" value="LysM"/>
    <property type="match status" value="5"/>
</dbReference>